<keyword evidence="4" id="KW-0418">Kinase</keyword>
<dbReference type="PANTHER" id="PTHR46663">
    <property type="entry name" value="DIGUANYLATE CYCLASE DGCT-RELATED"/>
    <property type="match status" value="1"/>
</dbReference>
<sequence length="956" mass="109023">MKRVIGFFLWLLSFFFVSATWSQESVVPQQGTWSSEAAAQQNDPSKIESISIAVNHSSYPYHFKNEQGEPDGLIIDYWKMWSEKTNINVDFKIMDWSQTIEQVSSGNVDVHAGLATSVQRSRYFDFTEKFFDSNSYIFLRADLVNINNLNQLSPYAVGVVRNSAHVEVLNKLWPKLTLRQYDTRYELYHAALDGEIMAVAGVDQLSRQFERHSELINAFPAHKRIEYYKNAYVGAVTKGNISLLSNINSGFALFDIDERSALERKWFGVEKNRDVLKLAFSNNLPPYMATSPTGKPQGMFIDMWRLWSTYSGEKIEFIGDEQAAAVDLVKTGQADVHIAFPENLLEPSGLTAAYELYGVTSTVFVKSMFSFKTIEEMTGMRVGAFTTAPYLPKLKRSYPNIDFVLFSNHEDMVSAAERNEISGMVSSYENMQAHLIRQHLQNSYYVLDEPMFTAKVFSLISPFNEALMTRIQEGFALIPIEELIRLEDVWSQQKGFSYFDQISKKVSLTAQEQAWLLEHPVVQVGIEEEFAPFERLTESGELEGINIDIYNLLTERTGIEFEYNYYDSWQQTFDSLINGDVELVAGITATDERKATLSFTDDYWEMPWVALYPSRLGNKKNMADFKGQRIAITKGYHLTSYLRENFRDVNLLLVDHPEEGYLAIQQNKVDALLEPLASAAEFYKRETLSLISMSVMEDLPLDHSSLAMSKDNQILHSILNKALRTITTAEKDEIYERWFDIQITTGLDKNYVVRVASQIGGFVIIVILIIIIWNRRLYTEIRRREALEKEMKHLATHDSLTGLPNRNLLKDRITQAIAIHQRQNKLMAVLFIDLDGFKTINDSFGHDVGDELLVTLGQRLTSCVRKSDTLARFGGDEFVLLLTGLNSRDEAGFIAEKILKITQQPFSLSSGISHVGCSIGIAMYPDDGTDEVELLKIADTLMYRVKSNGKNHYQFN</sequence>
<dbReference type="InterPro" id="IPR029787">
    <property type="entry name" value="Nucleotide_cyclase"/>
</dbReference>
<proteinExistence type="predicted"/>
<evidence type="ECO:0000313" key="5">
    <source>
        <dbReference type="Proteomes" id="UP001157134"/>
    </source>
</evidence>
<evidence type="ECO:0000313" key="4">
    <source>
        <dbReference type="EMBL" id="GLX87252.1"/>
    </source>
</evidence>
<feature type="signal peptide" evidence="2">
    <location>
        <begin position="1"/>
        <end position="19"/>
    </location>
</feature>
<dbReference type="InterPro" id="IPR001638">
    <property type="entry name" value="Solute-binding_3/MltF_N"/>
</dbReference>
<dbReference type="Proteomes" id="UP001157134">
    <property type="component" value="Unassembled WGS sequence"/>
</dbReference>
<feature type="chain" id="PRO_5046614322" evidence="2">
    <location>
        <begin position="20"/>
        <end position="956"/>
    </location>
</feature>
<evidence type="ECO:0000256" key="2">
    <source>
        <dbReference type="SAM" id="SignalP"/>
    </source>
</evidence>
<protein>
    <submittedName>
        <fullName evidence="4">Deoxyguanosine kinase</fullName>
    </submittedName>
</protein>
<keyword evidence="5" id="KW-1185">Reference proteome</keyword>
<feature type="domain" description="GGDEF" evidence="3">
    <location>
        <begin position="825"/>
        <end position="956"/>
    </location>
</feature>
<dbReference type="Pfam" id="PF00497">
    <property type="entry name" value="SBP_bac_3"/>
    <property type="match status" value="2"/>
</dbReference>
<dbReference type="PROSITE" id="PS50887">
    <property type="entry name" value="GGDEF"/>
    <property type="match status" value="1"/>
</dbReference>
<dbReference type="Gene3D" id="3.30.70.270">
    <property type="match status" value="1"/>
</dbReference>
<reference evidence="4 5" key="1">
    <citation type="submission" date="2023-03" db="EMBL/GenBank/DDBJ databases">
        <title>Thalassotalea loyana LMG 22536T draft genome sequence.</title>
        <authorList>
            <person name="Sawabe T."/>
        </authorList>
    </citation>
    <scope>NUCLEOTIDE SEQUENCE [LARGE SCALE GENOMIC DNA]</scope>
    <source>
        <strain evidence="4 5">LMG 22536</strain>
    </source>
</reference>
<evidence type="ECO:0000259" key="3">
    <source>
        <dbReference type="PROSITE" id="PS50887"/>
    </source>
</evidence>
<keyword evidence="1" id="KW-1133">Transmembrane helix</keyword>
<dbReference type="Gene3D" id="3.40.190.10">
    <property type="entry name" value="Periplasmic binding protein-like II"/>
    <property type="match status" value="6"/>
</dbReference>
<keyword evidence="2" id="KW-0732">Signal</keyword>
<dbReference type="SUPFAM" id="SSF55073">
    <property type="entry name" value="Nucleotide cyclase"/>
    <property type="match status" value="1"/>
</dbReference>
<dbReference type="SMART" id="SM00062">
    <property type="entry name" value="PBPb"/>
    <property type="match status" value="2"/>
</dbReference>
<comment type="caution">
    <text evidence="4">The sequence shown here is derived from an EMBL/GenBank/DDBJ whole genome shotgun (WGS) entry which is preliminary data.</text>
</comment>
<dbReference type="RefSeq" id="WP_284301128.1">
    <property type="nucleotide sequence ID" value="NZ_BSSV01000010.1"/>
</dbReference>
<keyword evidence="1" id="KW-0472">Membrane</keyword>
<organism evidence="4 5">
    <name type="scientific">Thalassotalea loyana</name>
    <dbReference type="NCBI Taxonomy" id="280483"/>
    <lineage>
        <taxon>Bacteria</taxon>
        <taxon>Pseudomonadati</taxon>
        <taxon>Pseudomonadota</taxon>
        <taxon>Gammaproteobacteria</taxon>
        <taxon>Alteromonadales</taxon>
        <taxon>Colwelliaceae</taxon>
        <taxon>Thalassotalea</taxon>
    </lineage>
</organism>
<keyword evidence="4" id="KW-0808">Transferase</keyword>
<dbReference type="SUPFAM" id="SSF53850">
    <property type="entry name" value="Periplasmic binding protein-like II"/>
    <property type="match status" value="3"/>
</dbReference>
<dbReference type="CDD" id="cd01949">
    <property type="entry name" value="GGDEF"/>
    <property type="match status" value="1"/>
</dbReference>
<evidence type="ECO:0000256" key="1">
    <source>
        <dbReference type="SAM" id="Phobius"/>
    </source>
</evidence>
<keyword evidence="1" id="KW-0812">Transmembrane</keyword>
<dbReference type="InterPro" id="IPR043128">
    <property type="entry name" value="Rev_trsase/Diguanyl_cyclase"/>
</dbReference>
<gene>
    <name evidence="4" type="ORF">tloyanaT_35050</name>
</gene>
<dbReference type="SMART" id="SM00267">
    <property type="entry name" value="GGDEF"/>
    <property type="match status" value="1"/>
</dbReference>
<dbReference type="GO" id="GO:0016301">
    <property type="term" value="F:kinase activity"/>
    <property type="evidence" value="ECO:0007669"/>
    <property type="project" value="UniProtKB-KW"/>
</dbReference>
<dbReference type="CDD" id="cd13706">
    <property type="entry name" value="PBP2_HisK_like_1"/>
    <property type="match status" value="1"/>
</dbReference>
<feature type="transmembrane region" description="Helical" evidence="1">
    <location>
        <begin position="751"/>
        <end position="774"/>
    </location>
</feature>
<name>A0ABQ6HGM9_9GAMM</name>
<dbReference type="InterPro" id="IPR052163">
    <property type="entry name" value="DGC-Regulatory_Protein"/>
</dbReference>
<dbReference type="PANTHER" id="PTHR46663:SF2">
    <property type="entry name" value="GGDEF DOMAIN-CONTAINING PROTEIN"/>
    <property type="match status" value="1"/>
</dbReference>
<dbReference type="NCBIfam" id="TIGR00254">
    <property type="entry name" value="GGDEF"/>
    <property type="match status" value="1"/>
</dbReference>
<dbReference type="CDD" id="cd01007">
    <property type="entry name" value="PBP2_BvgS_HisK_like"/>
    <property type="match status" value="1"/>
</dbReference>
<dbReference type="EMBL" id="BSSV01000010">
    <property type="protein sequence ID" value="GLX87252.1"/>
    <property type="molecule type" value="Genomic_DNA"/>
</dbReference>
<accession>A0ABQ6HGM9</accession>
<dbReference type="InterPro" id="IPR000160">
    <property type="entry name" value="GGDEF_dom"/>
</dbReference>
<dbReference type="Pfam" id="PF00990">
    <property type="entry name" value="GGDEF"/>
    <property type="match status" value="1"/>
</dbReference>